<dbReference type="EMBL" id="FQUT01000024">
    <property type="protein sequence ID" value="SHG79845.1"/>
    <property type="molecule type" value="Genomic_DNA"/>
</dbReference>
<keyword evidence="2" id="KW-0732">Signal</keyword>
<evidence type="ECO:0000256" key="1">
    <source>
        <dbReference type="SAM" id="MobiDB-lite"/>
    </source>
</evidence>
<name>A0A1M5MRK6_9FLAO</name>
<feature type="compositionally biased region" description="Polar residues" evidence="1">
    <location>
        <begin position="109"/>
        <end position="120"/>
    </location>
</feature>
<feature type="region of interest" description="Disordered" evidence="1">
    <location>
        <begin position="83"/>
        <end position="120"/>
    </location>
</feature>
<proteinExistence type="predicted"/>
<keyword evidence="4" id="KW-1185">Reference proteome</keyword>
<accession>A0A1M5MRK6</accession>
<feature type="chain" id="PRO_5012160658" description="Lipoprotein" evidence="2">
    <location>
        <begin position="20"/>
        <end position="120"/>
    </location>
</feature>
<feature type="signal peptide" evidence="2">
    <location>
        <begin position="1"/>
        <end position="19"/>
    </location>
</feature>
<sequence length="120" mass="13632">MKNLLFAAFIFLVLLVSCAKKEPTDFYPADRAKASYDTTAIDSFSNGATSVDVVRQIRMSSQKYQDSLKEALKLQEQEKKLKEELEKENKKKADEEKKKSDVETKQKSNEASATTETKTE</sequence>
<evidence type="ECO:0008006" key="5">
    <source>
        <dbReference type="Google" id="ProtNLM"/>
    </source>
</evidence>
<dbReference type="OrthoDB" id="1275184at2"/>
<evidence type="ECO:0000256" key="2">
    <source>
        <dbReference type="SAM" id="SignalP"/>
    </source>
</evidence>
<organism evidence="3 4">
    <name type="scientific">Chryseobacterium arachidis</name>
    <dbReference type="NCBI Taxonomy" id="1416778"/>
    <lineage>
        <taxon>Bacteria</taxon>
        <taxon>Pseudomonadati</taxon>
        <taxon>Bacteroidota</taxon>
        <taxon>Flavobacteriia</taxon>
        <taxon>Flavobacteriales</taxon>
        <taxon>Weeksellaceae</taxon>
        <taxon>Chryseobacterium group</taxon>
        <taxon>Chryseobacterium</taxon>
    </lineage>
</organism>
<reference evidence="4" key="1">
    <citation type="submission" date="2016-11" db="EMBL/GenBank/DDBJ databases">
        <authorList>
            <person name="Varghese N."/>
            <person name="Submissions S."/>
        </authorList>
    </citation>
    <scope>NUCLEOTIDE SEQUENCE [LARGE SCALE GENOMIC DNA]</scope>
    <source>
        <strain evidence="4">DSM 27619</strain>
    </source>
</reference>
<dbReference type="AlphaFoldDB" id="A0A1M5MRK6"/>
<dbReference type="STRING" id="1416778.SAMN05443633_12415"/>
<dbReference type="PROSITE" id="PS51257">
    <property type="entry name" value="PROKAR_LIPOPROTEIN"/>
    <property type="match status" value="1"/>
</dbReference>
<evidence type="ECO:0000313" key="3">
    <source>
        <dbReference type="EMBL" id="SHG79845.1"/>
    </source>
</evidence>
<feature type="compositionally biased region" description="Basic and acidic residues" evidence="1">
    <location>
        <begin position="83"/>
        <end position="108"/>
    </location>
</feature>
<dbReference type="RefSeq" id="WP_072964225.1">
    <property type="nucleotide sequence ID" value="NZ_FQUT01000024.1"/>
</dbReference>
<gene>
    <name evidence="3" type="ORF">SAMN05443633_12415</name>
</gene>
<protein>
    <recommendedName>
        <fullName evidence="5">Lipoprotein</fullName>
    </recommendedName>
</protein>
<dbReference type="Proteomes" id="UP000184518">
    <property type="component" value="Unassembled WGS sequence"/>
</dbReference>
<evidence type="ECO:0000313" key="4">
    <source>
        <dbReference type="Proteomes" id="UP000184518"/>
    </source>
</evidence>